<dbReference type="Gene3D" id="3.40.630.10">
    <property type="entry name" value="Zn peptidases"/>
    <property type="match status" value="1"/>
</dbReference>
<name>A0ABN2AGJ1_9MICO</name>
<protein>
    <submittedName>
        <fullName evidence="1">Uncharacterized protein</fullName>
    </submittedName>
</protein>
<accession>A0ABN2AGJ1</accession>
<comment type="caution">
    <text evidence="1">The sequence shown here is derived from an EMBL/GenBank/DDBJ whole genome shotgun (WGS) entry which is preliminary data.</text>
</comment>
<evidence type="ECO:0000313" key="1">
    <source>
        <dbReference type="EMBL" id="GAA1518884.1"/>
    </source>
</evidence>
<dbReference type="EMBL" id="BAAALX010000010">
    <property type="protein sequence ID" value="GAA1518884.1"/>
    <property type="molecule type" value="Genomic_DNA"/>
</dbReference>
<organism evidence="1 2">
    <name type="scientific">Brevibacterium permense</name>
    <dbReference type="NCBI Taxonomy" id="234834"/>
    <lineage>
        <taxon>Bacteria</taxon>
        <taxon>Bacillati</taxon>
        <taxon>Actinomycetota</taxon>
        <taxon>Actinomycetes</taxon>
        <taxon>Micrococcales</taxon>
        <taxon>Brevibacteriaceae</taxon>
        <taxon>Brevibacterium</taxon>
    </lineage>
</organism>
<proteinExistence type="predicted"/>
<dbReference type="SUPFAM" id="SSF53187">
    <property type="entry name" value="Zn-dependent exopeptidases"/>
    <property type="match status" value="1"/>
</dbReference>
<dbReference type="Proteomes" id="UP001500177">
    <property type="component" value="Unassembled WGS sequence"/>
</dbReference>
<reference evidence="1 2" key="1">
    <citation type="journal article" date="2019" name="Int. J. Syst. Evol. Microbiol.">
        <title>The Global Catalogue of Microorganisms (GCM) 10K type strain sequencing project: providing services to taxonomists for standard genome sequencing and annotation.</title>
        <authorList>
            <consortium name="The Broad Institute Genomics Platform"/>
            <consortium name="The Broad Institute Genome Sequencing Center for Infectious Disease"/>
            <person name="Wu L."/>
            <person name="Ma J."/>
        </authorList>
    </citation>
    <scope>NUCLEOTIDE SEQUENCE [LARGE SCALE GENOMIC DNA]</scope>
    <source>
        <strain evidence="1 2">JCM 13318</strain>
    </source>
</reference>
<gene>
    <name evidence="1" type="ORF">GCM10009690_22480</name>
</gene>
<sequence length="76" mass="7709">MKAGLPANLFAFDAITAAGLSPAAPIHLQSVVEEESTGNGALSALLRGYTGDAVLIQEPEENALLRTTVGEISGGD</sequence>
<keyword evidence="2" id="KW-1185">Reference proteome</keyword>
<evidence type="ECO:0000313" key="2">
    <source>
        <dbReference type="Proteomes" id="UP001500177"/>
    </source>
</evidence>